<name>A0A7Z0WP67_9PSEU</name>
<reference evidence="2 3" key="1">
    <citation type="submission" date="2016-12" db="EMBL/GenBank/DDBJ databases">
        <title>The draft genome sequence of Actinophytocola xinjiangensis.</title>
        <authorList>
            <person name="Wang W."/>
            <person name="Yuan L."/>
        </authorList>
    </citation>
    <scope>NUCLEOTIDE SEQUENCE [LARGE SCALE GENOMIC DNA]</scope>
    <source>
        <strain evidence="2 3">CGMCC 4.4663</strain>
    </source>
</reference>
<dbReference type="Gene3D" id="3.90.1150.30">
    <property type="match status" value="1"/>
</dbReference>
<dbReference type="InterPro" id="IPR038056">
    <property type="entry name" value="YjbR-like_sf"/>
</dbReference>
<proteinExistence type="predicted"/>
<organism evidence="2 3">
    <name type="scientific">Actinophytocola xinjiangensis</name>
    <dbReference type="NCBI Taxonomy" id="485602"/>
    <lineage>
        <taxon>Bacteria</taxon>
        <taxon>Bacillati</taxon>
        <taxon>Actinomycetota</taxon>
        <taxon>Actinomycetes</taxon>
        <taxon>Pseudonocardiales</taxon>
        <taxon>Pseudonocardiaceae</taxon>
    </lineage>
</organism>
<dbReference type="SUPFAM" id="SSF142906">
    <property type="entry name" value="YjbR-like"/>
    <property type="match status" value="1"/>
</dbReference>
<protein>
    <recommendedName>
        <fullName evidence="4">YjbR protein</fullName>
    </recommendedName>
</protein>
<comment type="caution">
    <text evidence="2">The sequence shown here is derived from an EMBL/GenBank/DDBJ whole genome shotgun (WGS) entry which is preliminary data.</text>
</comment>
<keyword evidence="3" id="KW-1185">Reference proteome</keyword>
<feature type="region of interest" description="Disordered" evidence="1">
    <location>
        <begin position="1"/>
        <end position="25"/>
    </location>
</feature>
<accession>A0A7Z0WP67</accession>
<dbReference type="AlphaFoldDB" id="A0A7Z0WP67"/>
<evidence type="ECO:0000313" key="3">
    <source>
        <dbReference type="Proteomes" id="UP000185696"/>
    </source>
</evidence>
<evidence type="ECO:0008006" key="4">
    <source>
        <dbReference type="Google" id="ProtNLM"/>
    </source>
</evidence>
<gene>
    <name evidence="2" type="ORF">BLA60_10445</name>
</gene>
<dbReference type="Proteomes" id="UP000185696">
    <property type="component" value="Unassembled WGS sequence"/>
</dbReference>
<dbReference type="RefSeq" id="WP_075132629.1">
    <property type="nucleotide sequence ID" value="NZ_MSIF01000004.1"/>
</dbReference>
<dbReference type="InterPro" id="IPR058532">
    <property type="entry name" value="YjbR/MT2646/Rv2570-like"/>
</dbReference>
<evidence type="ECO:0000313" key="2">
    <source>
        <dbReference type="EMBL" id="OLF11394.1"/>
    </source>
</evidence>
<dbReference type="EMBL" id="MSIF01000004">
    <property type="protein sequence ID" value="OLF11394.1"/>
    <property type="molecule type" value="Genomic_DNA"/>
</dbReference>
<dbReference type="OrthoDB" id="954305at2"/>
<sequence length="113" mass="12635">MVTEDDVRRVALSLPHTTERPSYGTPGFRVRDTLFARIREEGDVLVVFVAGEADKQGLVSSEPAKFFTTPHYDGHPSVLVRLGAVDVAELTELLTDSWRLRAPRSVLRELETD</sequence>
<dbReference type="Pfam" id="PF04237">
    <property type="entry name" value="YjbR"/>
    <property type="match status" value="1"/>
</dbReference>
<evidence type="ECO:0000256" key="1">
    <source>
        <dbReference type="SAM" id="MobiDB-lite"/>
    </source>
</evidence>